<dbReference type="EMBL" id="JRXE01000054">
    <property type="protein sequence ID" value="KOC87221.1"/>
    <property type="molecule type" value="Genomic_DNA"/>
</dbReference>
<comment type="caution">
    <text evidence="1">The sequence shown here is derived from an EMBL/GenBank/DDBJ whole genome shotgun (WGS) entry which is preliminary data.</text>
</comment>
<evidence type="ECO:0000313" key="2">
    <source>
        <dbReference type="Proteomes" id="UP000037088"/>
    </source>
</evidence>
<evidence type="ECO:0000313" key="1">
    <source>
        <dbReference type="EMBL" id="KOC87221.1"/>
    </source>
</evidence>
<dbReference type="RefSeq" id="WP_052903044.1">
    <property type="nucleotide sequence ID" value="NZ_JRXE01000054.1"/>
</dbReference>
<protein>
    <recommendedName>
        <fullName evidence="3">Type IV secretion protein Rhs</fullName>
    </recommendedName>
</protein>
<keyword evidence="2" id="KW-1185">Reference proteome</keyword>
<dbReference type="PATRIC" id="fig|1560201.3.peg.4562"/>
<gene>
    <name evidence="1" type="ORF">NG42_21490</name>
</gene>
<proteinExistence type="predicted"/>
<accession>A0A0L7SW71</accession>
<reference evidence="1 2" key="1">
    <citation type="journal article" date="2015" name="Int. J. Syst. Evol. Microbiol.">
        <title>Erwinia iniecta sp. nov., isolated from Russian wheat aphids (Diuraphis noxia).</title>
        <authorList>
            <person name="Campillo T."/>
            <person name="Luna E."/>
            <person name="Portier P."/>
            <person name="Fischer-Le Saux M."/>
            <person name="Lapitan N."/>
            <person name="Tisserat N.A."/>
            <person name="Leach J.E."/>
        </authorList>
    </citation>
    <scope>NUCLEOTIDE SEQUENCE [LARGE SCALE GENOMIC DNA]</scope>
    <source>
        <strain evidence="1 2">B120</strain>
    </source>
</reference>
<name>A0A0L7SW71_9GAMM</name>
<evidence type="ECO:0008006" key="3">
    <source>
        <dbReference type="Google" id="ProtNLM"/>
    </source>
</evidence>
<sequence length="164" mass="19494">EMAKSVFKNAIDYRRVRVHHGGYLPFGLQHKDTAMTPNGEMYYPTLLYNDDFAKAEAAQQWLFIHEMAHVWQHQMGMSVRTRGLISWLVEYKYSLPPYYTLADYPMEQQASIIADYFILTEFGMERWLKENFFKGIVGPDLLNKYENTLKYFIEDPKDRRTLCK</sequence>
<organism evidence="1 2">
    <name type="scientific">Winslowiella iniecta</name>
    <dbReference type="NCBI Taxonomy" id="1560201"/>
    <lineage>
        <taxon>Bacteria</taxon>
        <taxon>Pseudomonadati</taxon>
        <taxon>Pseudomonadota</taxon>
        <taxon>Gammaproteobacteria</taxon>
        <taxon>Enterobacterales</taxon>
        <taxon>Erwiniaceae</taxon>
        <taxon>Winslowiella</taxon>
    </lineage>
</organism>
<feature type="non-terminal residue" evidence="1">
    <location>
        <position position="1"/>
    </location>
</feature>
<dbReference type="AlphaFoldDB" id="A0A0L7SW71"/>
<dbReference type="Proteomes" id="UP000037088">
    <property type="component" value="Unassembled WGS sequence"/>
</dbReference>